<keyword evidence="2" id="KW-1185">Reference proteome</keyword>
<sequence length="125" mass="14396">MNRTEHIEEAKKDFLVSGVTDWVMLVEAQSLARYYTGSDDWRAWRDFSMEFLAELMRDGLTIPGDFTDDRGFRPWDLPTEDALARIRDEWSSFGAELDMGDVCWFDVTPAGRELGEVYEAEEAGN</sequence>
<name>A0ABT4TVE6_9ACTN</name>
<dbReference type="EMBL" id="JAQFWP010000098">
    <property type="protein sequence ID" value="MDA2808681.1"/>
    <property type="molecule type" value="Genomic_DNA"/>
</dbReference>
<evidence type="ECO:0000313" key="1">
    <source>
        <dbReference type="EMBL" id="MDA2808681.1"/>
    </source>
</evidence>
<evidence type="ECO:0008006" key="3">
    <source>
        <dbReference type="Google" id="ProtNLM"/>
    </source>
</evidence>
<dbReference type="Proteomes" id="UP001165685">
    <property type="component" value="Unassembled WGS sequence"/>
</dbReference>
<evidence type="ECO:0000313" key="2">
    <source>
        <dbReference type="Proteomes" id="UP001165685"/>
    </source>
</evidence>
<proteinExistence type="predicted"/>
<gene>
    <name evidence="1" type="ORF">O4U47_29520</name>
</gene>
<organism evidence="1 2">
    <name type="scientific">Nocardiopsis suaedae</name>
    <dbReference type="NCBI Taxonomy" id="3018444"/>
    <lineage>
        <taxon>Bacteria</taxon>
        <taxon>Bacillati</taxon>
        <taxon>Actinomycetota</taxon>
        <taxon>Actinomycetes</taxon>
        <taxon>Streptosporangiales</taxon>
        <taxon>Nocardiopsidaceae</taxon>
        <taxon>Nocardiopsis</taxon>
    </lineage>
</organism>
<comment type="caution">
    <text evidence="1">The sequence shown here is derived from an EMBL/GenBank/DDBJ whole genome shotgun (WGS) entry which is preliminary data.</text>
</comment>
<protein>
    <recommendedName>
        <fullName evidence="3">Phage protein</fullName>
    </recommendedName>
</protein>
<accession>A0ABT4TVE6</accession>
<dbReference type="RefSeq" id="WP_270681269.1">
    <property type="nucleotide sequence ID" value="NZ_JAQFWP010000098.1"/>
</dbReference>
<reference evidence="1" key="1">
    <citation type="submission" date="2023-01" db="EMBL/GenBank/DDBJ databases">
        <title>Draft genome sequence of Nocardiopsis sp. LSu2-4 isolated from halophytes.</title>
        <authorList>
            <person name="Duangmal K."/>
            <person name="Chantavorakit T."/>
        </authorList>
    </citation>
    <scope>NUCLEOTIDE SEQUENCE</scope>
    <source>
        <strain evidence="1">LSu2-4</strain>
    </source>
</reference>